<sequence length="29" mass="3315">MMPRNPALRCGVSSKPNDPRRFPAWVFAL</sequence>
<dbReference type="Proteomes" id="UP001219125">
    <property type="component" value="Segment"/>
</dbReference>
<dbReference type="EMBL" id="OQ319930">
    <property type="protein sequence ID" value="WFG36899.1"/>
    <property type="molecule type" value="Genomic_DNA"/>
</dbReference>
<proteinExistence type="predicted"/>
<name>A0AAF0FHV7_9CAUD</name>
<evidence type="ECO:0000313" key="1">
    <source>
        <dbReference type="EMBL" id="WFG36899.1"/>
    </source>
</evidence>
<organism evidence="1 2">
    <name type="scientific">Pseudomonas phage 20Aug401</name>
    <dbReference type="NCBI Taxonomy" id="3028482"/>
    <lineage>
        <taxon>Viruses</taxon>
        <taxon>Duplodnaviria</taxon>
        <taxon>Heunggongvirae</taxon>
        <taxon>Uroviricota</taxon>
        <taxon>Caudoviricetes</taxon>
        <taxon>Autographivirales</taxon>
        <taxon>Autoscriptoviridae</taxon>
        <taxon>Krylovirinae</taxon>
        <taxon>Phikmvvirus</taxon>
        <taxon>Phikmvvirus pv401</taxon>
    </lineage>
</organism>
<keyword evidence="2" id="KW-1185">Reference proteome</keyword>
<evidence type="ECO:0000313" key="2">
    <source>
        <dbReference type="Proteomes" id="UP001219125"/>
    </source>
</evidence>
<reference evidence="1 2" key="1">
    <citation type="submission" date="2023-01" db="EMBL/GenBank/DDBJ databases">
        <authorList>
            <person name="Vainberg Slutskin I."/>
        </authorList>
    </citation>
    <scope>NUCLEOTIDE SEQUENCE [LARGE SCALE GENOMIC DNA]</scope>
</reference>
<protein>
    <submittedName>
        <fullName evidence="1">Uncharacterized protein</fullName>
    </submittedName>
</protein>
<gene>
    <name evidence="1" type="ORF">20Aug401_00004</name>
</gene>
<accession>A0AAF0FHV7</accession>